<sequence>MAQYAFYFDSSKCTGCKTCQVACKETYKLAPDNLWRRVYDYQGGSWTKNEAGSYVPEGVFGYRISMSCNHCDMPACMANCATGAIGKDDETGIVSIDQEACIGCKTCITACPYEVPTFVEETGLVSKCDMCSAEVAAGGKPLCVTACPMRALDWGDKDELVSKYGEGDVEIEPLPEDTTGANFIVKPHPAAQKTGEGTGVVVNLVEEL</sequence>
<keyword evidence="7" id="KW-0411">Iron-sulfur</keyword>
<organism evidence="9 10">
    <name type="scientific">Slackia piriformis</name>
    <dbReference type="NCBI Taxonomy" id="626934"/>
    <lineage>
        <taxon>Bacteria</taxon>
        <taxon>Bacillati</taxon>
        <taxon>Actinomycetota</taxon>
        <taxon>Coriobacteriia</taxon>
        <taxon>Eggerthellales</taxon>
        <taxon>Eggerthellaceae</taxon>
        <taxon>Slackia</taxon>
    </lineage>
</organism>
<gene>
    <name evidence="9" type="ORF">KH142_06015</name>
</gene>
<dbReference type="Pfam" id="PF13247">
    <property type="entry name" value="Fer4_11"/>
    <property type="match status" value="1"/>
</dbReference>
<dbReference type="PANTHER" id="PTHR43177">
    <property type="entry name" value="PROTEIN NRFC"/>
    <property type="match status" value="1"/>
</dbReference>
<dbReference type="Gene3D" id="3.30.70.20">
    <property type="match status" value="2"/>
</dbReference>
<dbReference type="PROSITE" id="PS00198">
    <property type="entry name" value="4FE4S_FER_1"/>
    <property type="match status" value="1"/>
</dbReference>
<reference evidence="9" key="1">
    <citation type="submission" date="2021-02" db="EMBL/GenBank/DDBJ databases">
        <title>Infant gut strain persistence is associated with maternal origin, phylogeny, and functional potential including surface adhesion and iron acquisition.</title>
        <authorList>
            <person name="Lou Y.C."/>
        </authorList>
    </citation>
    <scope>NUCLEOTIDE SEQUENCE</scope>
    <source>
        <strain evidence="9">L2_039_000G1_dasL2_039_000G1_concoct_11</strain>
    </source>
</reference>
<dbReference type="Pfam" id="PF12797">
    <property type="entry name" value="Fer4_2"/>
    <property type="match status" value="1"/>
</dbReference>
<dbReference type="PROSITE" id="PS51379">
    <property type="entry name" value="4FE4S_FER_2"/>
    <property type="match status" value="2"/>
</dbReference>
<dbReference type="EMBL" id="JAGZSV010000099">
    <property type="protein sequence ID" value="MBS6941021.1"/>
    <property type="molecule type" value="Genomic_DNA"/>
</dbReference>
<evidence type="ECO:0000256" key="3">
    <source>
        <dbReference type="ARBA" id="ARBA00022723"/>
    </source>
</evidence>
<keyword evidence="4" id="KW-0677">Repeat</keyword>
<keyword evidence="5" id="KW-0249">Electron transport</keyword>
<dbReference type="InterPro" id="IPR017900">
    <property type="entry name" value="4Fe4S_Fe_S_CS"/>
</dbReference>
<comment type="caution">
    <text evidence="9">The sequence shown here is derived from an EMBL/GenBank/DDBJ whole genome shotgun (WGS) entry which is preliminary data.</text>
</comment>
<evidence type="ECO:0000256" key="1">
    <source>
        <dbReference type="ARBA" id="ARBA00022448"/>
    </source>
</evidence>
<evidence type="ECO:0000256" key="6">
    <source>
        <dbReference type="ARBA" id="ARBA00023004"/>
    </source>
</evidence>
<feature type="domain" description="4Fe-4S ferredoxin-type" evidence="8">
    <location>
        <begin position="4"/>
        <end position="32"/>
    </location>
</feature>
<name>A0A943UU98_9ACTN</name>
<keyword evidence="3" id="KW-0479">Metal-binding</keyword>
<evidence type="ECO:0000256" key="2">
    <source>
        <dbReference type="ARBA" id="ARBA00022485"/>
    </source>
</evidence>
<dbReference type="GO" id="GO:0051539">
    <property type="term" value="F:4 iron, 4 sulfur cluster binding"/>
    <property type="evidence" value="ECO:0007669"/>
    <property type="project" value="UniProtKB-KW"/>
</dbReference>
<feature type="domain" description="4Fe-4S ferredoxin-type" evidence="8">
    <location>
        <begin position="92"/>
        <end position="121"/>
    </location>
</feature>
<evidence type="ECO:0000256" key="4">
    <source>
        <dbReference type="ARBA" id="ARBA00022737"/>
    </source>
</evidence>
<dbReference type="CDD" id="cd16371">
    <property type="entry name" value="DMSOR_beta_like"/>
    <property type="match status" value="1"/>
</dbReference>
<dbReference type="InterPro" id="IPR050954">
    <property type="entry name" value="ET_IronSulfur_Cluster-Binding"/>
</dbReference>
<dbReference type="GO" id="GO:0046872">
    <property type="term" value="F:metal ion binding"/>
    <property type="evidence" value="ECO:0007669"/>
    <property type="project" value="UniProtKB-KW"/>
</dbReference>
<evidence type="ECO:0000313" key="9">
    <source>
        <dbReference type="EMBL" id="MBS6941021.1"/>
    </source>
</evidence>
<evidence type="ECO:0000256" key="7">
    <source>
        <dbReference type="ARBA" id="ARBA00023014"/>
    </source>
</evidence>
<evidence type="ECO:0000256" key="5">
    <source>
        <dbReference type="ARBA" id="ARBA00022982"/>
    </source>
</evidence>
<evidence type="ECO:0000259" key="8">
    <source>
        <dbReference type="PROSITE" id="PS51379"/>
    </source>
</evidence>
<accession>A0A943UU98</accession>
<proteinExistence type="predicted"/>
<dbReference type="AlphaFoldDB" id="A0A943UU98"/>
<keyword evidence="2" id="KW-0004">4Fe-4S</keyword>
<dbReference type="SUPFAM" id="SSF54862">
    <property type="entry name" value="4Fe-4S ferredoxins"/>
    <property type="match status" value="1"/>
</dbReference>
<keyword evidence="6" id="KW-0408">Iron</keyword>
<dbReference type="Proteomes" id="UP000727506">
    <property type="component" value="Unassembled WGS sequence"/>
</dbReference>
<keyword evidence="1" id="KW-0813">Transport</keyword>
<evidence type="ECO:0000313" key="10">
    <source>
        <dbReference type="Proteomes" id="UP000727506"/>
    </source>
</evidence>
<dbReference type="InterPro" id="IPR017896">
    <property type="entry name" value="4Fe4S_Fe-S-bd"/>
</dbReference>
<dbReference type="PANTHER" id="PTHR43177:SF5">
    <property type="entry name" value="ANAEROBIC DIMETHYL SULFOXIDE REDUCTASE CHAIN B-RELATED"/>
    <property type="match status" value="1"/>
</dbReference>
<protein>
    <submittedName>
        <fullName evidence="9">4Fe-4S binding protein</fullName>
    </submittedName>
</protein>